<dbReference type="AlphaFoldDB" id="A0A7U3MC92"/>
<organism evidence="6">
    <name type="scientific">Carabus violaceus</name>
    <name type="common">Violet ground beetle</name>
    <dbReference type="NCBI Taxonomy" id="41075"/>
    <lineage>
        <taxon>Eukaryota</taxon>
        <taxon>Metazoa</taxon>
        <taxon>Ecdysozoa</taxon>
        <taxon>Arthropoda</taxon>
        <taxon>Hexapoda</taxon>
        <taxon>Insecta</taxon>
        <taxon>Pterygota</taxon>
        <taxon>Neoptera</taxon>
        <taxon>Endopterygota</taxon>
        <taxon>Coleoptera</taxon>
        <taxon>Adephaga</taxon>
        <taxon>Caraboidea</taxon>
        <taxon>Carabidae</taxon>
        <taxon>Carabinae</taxon>
        <taxon>Carabini</taxon>
        <taxon>Carabina</taxon>
        <taxon>Carabus</taxon>
        <taxon>Megodontus</taxon>
    </lineage>
</organism>
<dbReference type="PANTHER" id="PTHR41146">
    <property type="entry name" value="DIURETIC HORMONE CLASS 2"/>
    <property type="match status" value="1"/>
</dbReference>
<dbReference type="InterPro" id="IPR034439">
    <property type="entry name" value="DH2-like"/>
</dbReference>
<evidence type="ECO:0000256" key="2">
    <source>
        <dbReference type="ARBA" id="ARBA00007773"/>
    </source>
</evidence>
<dbReference type="PANTHER" id="PTHR41146:SF1">
    <property type="entry name" value="DIURETIC HORMONE CLASS 2"/>
    <property type="match status" value="1"/>
</dbReference>
<dbReference type="GO" id="GO:0005615">
    <property type="term" value="C:extracellular space"/>
    <property type="evidence" value="ECO:0007669"/>
    <property type="project" value="TreeGrafter"/>
</dbReference>
<evidence type="ECO:0000256" key="3">
    <source>
        <dbReference type="ARBA" id="ARBA00022525"/>
    </source>
</evidence>
<accession>A0A7U3MC92</accession>
<keyword evidence="5" id="KW-0732">Signal</keyword>
<evidence type="ECO:0000256" key="5">
    <source>
        <dbReference type="SAM" id="SignalP"/>
    </source>
</evidence>
<evidence type="ECO:0000256" key="1">
    <source>
        <dbReference type="ARBA" id="ARBA00004613"/>
    </source>
</evidence>
<dbReference type="GO" id="GO:0008613">
    <property type="term" value="F:diuretic hormone activity"/>
    <property type="evidence" value="ECO:0007669"/>
    <property type="project" value="InterPro"/>
</dbReference>
<evidence type="ECO:0000313" key="6">
    <source>
        <dbReference type="EMBL" id="QHB80532.1"/>
    </source>
</evidence>
<dbReference type="GO" id="GO:0007589">
    <property type="term" value="P:body fluid secretion"/>
    <property type="evidence" value="ECO:0007669"/>
    <property type="project" value="InterPro"/>
</dbReference>
<feature type="region of interest" description="Disordered" evidence="4">
    <location>
        <begin position="100"/>
        <end position="123"/>
    </location>
</feature>
<reference evidence="6" key="1">
    <citation type="journal article" date="2020" name="Insect Biochem. Mol. Biol.">
        <title>The Neuropeptidome of Carabus (Coleoptera, Adephaga: Carabidae).</title>
        <authorList>
            <person name="Ragionieri L."/>
            <person name="Predel R."/>
        </authorList>
    </citation>
    <scope>NUCLEOTIDE SEQUENCE</scope>
    <source>
        <strain evidence="6">11</strain>
    </source>
</reference>
<dbReference type="EMBL" id="MN837635">
    <property type="protein sequence ID" value="QHB80532.1"/>
    <property type="molecule type" value="mRNA"/>
</dbReference>
<feature type="signal peptide" evidence="5">
    <location>
        <begin position="1"/>
        <end position="27"/>
    </location>
</feature>
<dbReference type="GO" id="GO:0001664">
    <property type="term" value="F:G protein-coupled receptor binding"/>
    <property type="evidence" value="ECO:0007669"/>
    <property type="project" value="TreeGrafter"/>
</dbReference>
<protein>
    <submittedName>
        <fullName evidence="6">Calcitonin-like diuretic hormone</fullName>
    </submittedName>
</protein>
<evidence type="ECO:0000256" key="4">
    <source>
        <dbReference type="SAM" id="MobiDB-lite"/>
    </source>
</evidence>
<keyword evidence="3" id="KW-0964">Secreted</keyword>
<name>A0A7U3MC92_CARVO</name>
<sequence>MQKFSSAIRTTSFILGVLLCVIATLDAAPPARFMHPNFYSEFGDDEPQRLEILEMLARLGQNMIRDDLENSKRGLGFGMDRGFSGQQAAKHLMGLHAATWAGGPGRRRRSDADEAKRGVGFGMDRGFSGQQAARYLMGAEAASRVGKRESGEPEE</sequence>
<feature type="chain" id="PRO_5031012629" evidence="5">
    <location>
        <begin position="28"/>
        <end position="155"/>
    </location>
</feature>
<comment type="similarity">
    <text evidence="2">Belongs to the diuretic hormone class 2 family.</text>
</comment>
<comment type="subcellular location">
    <subcellularLocation>
        <location evidence="1">Secreted</location>
    </subcellularLocation>
</comment>
<proteinExistence type="evidence at transcript level"/>